<keyword evidence="2" id="KW-1185">Reference proteome</keyword>
<sequence>MVMGSYSCINKEYLKNIKINKFRKKVILIFNTVLNYKIIAPYKIANFNHLSLECVGRKTGNSAKNIHVRRFVMGPDETLNVHGDWLKICFLPLDDN</sequence>
<name>A0ABD2A4H9_VESSQ</name>
<evidence type="ECO:0000313" key="1">
    <source>
        <dbReference type="EMBL" id="KAL2715532.1"/>
    </source>
</evidence>
<organism evidence="1 2">
    <name type="scientific">Vespula squamosa</name>
    <name type="common">Southern yellow jacket</name>
    <name type="synonym">Wasp</name>
    <dbReference type="NCBI Taxonomy" id="30214"/>
    <lineage>
        <taxon>Eukaryota</taxon>
        <taxon>Metazoa</taxon>
        <taxon>Ecdysozoa</taxon>
        <taxon>Arthropoda</taxon>
        <taxon>Hexapoda</taxon>
        <taxon>Insecta</taxon>
        <taxon>Pterygota</taxon>
        <taxon>Neoptera</taxon>
        <taxon>Endopterygota</taxon>
        <taxon>Hymenoptera</taxon>
        <taxon>Apocrita</taxon>
        <taxon>Aculeata</taxon>
        <taxon>Vespoidea</taxon>
        <taxon>Vespidae</taxon>
        <taxon>Vespinae</taxon>
        <taxon>Vespula</taxon>
    </lineage>
</organism>
<comment type="caution">
    <text evidence="1">The sequence shown here is derived from an EMBL/GenBank/DDBJ whole genome shotgun (WGS) entry which is preliminary data.</text>
</comment>
<dbReference type="AlphaFoldDB" id="A0ABD2A4H9"/>
<proteinExistence type="predicted"/>
<protein>
    <submittedName>
        <fullName evidence="1">Uncharacterized protein</fullName>
    </submittedName>
</protein>
<gene>
    <name evidence="1" type="ORF">V1478_015230</name>
</gene>
<dbReference type="Proteomes" id="UP001607302">
    <property type="component" value="Unassembled WGS sequence"/>
</dbReference>
<dbReference type="EMBL" id="JAUDFV010000155">
    <property type="protein sequence ID" value="KAL2715532.1"/>
    <property type="molecule type" value="Genomic_DNA"/>
</dbReference>
<reference evidence="1 2" key="1">
    <citation type="journal article" date="2024" name="Ann. Entomol. Soc. Am.">
        <title>Genomic analyses of the southern and eastern yellowjacket wasps (Hymenoptera: Vespidae) reveal evolutionary signatures of social life.</title>
        <authorList>
            <person name="Catto M.A."/>
            <person name="Caine P.B."/>
            <person name="Orr S.E."/>
            <person name="Hunt B.G."/>
            <person name="Goodisman M.A.D."/>
        </authorList>
    </citation>
    <scope>NUCLEOTIDE SEQUENCE [LARGE SCALE GENOMIC DNA]</scope>
    <source>
        <strain evidence="1">233</strain>
        <tissue evidence="1">Head and thorax</tissue>
    </source>
</reference>
<evidence type="ECO:0000313" key="2">
    <source>
        <dbReference type="Proteomes" id="UP001607302"/>
    </source>
</evidence>
<accession>A0ABD2A4H9</accession>